<name>A0A0K6IM16_9GAMM</name>
<dbReference type="PIRSF" id="PIRSF016184">
    <property type="entry name" value="PhzC_PhzF"/>
    <property type="match status" value="1"/>
</dbReference>
<dbReference type="Gene3D" id="3.10.310.10">
    <property type="entry name" value="Diaminopimelate Epimerase, Chain A, domain 1"/>
    <property type="match status" value="2"/>
</dbReference>
<dbReference type="STRING" id="1137284.GCA_001418205_01995"/>
<evidence type="ECO:0000256" key="1">
    <source>
        <dbReference type="ARBA" id="ARBA00008270"/>
    </source>
</evidence>
<evidence type="ECO:0000256" key="2">
    <source>
        <dbReference type="ARBA" id="ARBA00023235"/>
    </source>
</evidence>
<feature type="active site" evidence="3">
    <location>
        <position position="44"/>
    </location>
</feature>
<sequence>MNIQRIAAFSNGSEGGNPAGVVICESLPETTTMQTLAAEIGYSETVFAAPNDTGWRVRYFSPEVEVDFCGHATIALGSALARDFGPRTFHLTLNHAQISVEGYFSEQDWGASFISPPTHSRPIDKELLAEALALFGLSEAKLDLRIPPAIAHGGGDHLILALKDRQTLQAMQYNQEEGRHLSLREKLVTFNLIYAEQNQVFHSRNPFPVGGVFEDPATGAAAAALSGYLRDITWPHQGSIVIYQGEDMGMPSRLTAEISPQMGSGIKVSGSARLLS</sequence>
<gene>
    <name evidence="4" type="ORF">Ga0061065_105227</name>
</gene>
<keyword evidence="5" id="KW-1185">Reference proteome</keyword>
<dbReference type="GO" id="GO:0005737">
    <property type="term" value="C:cytoplasm"/>
    <property type="evidence" value="ECO:0007669"/>
    <property type="project" value="TreeGrafter"/>
</dbReference>
<keyword evidence="2" id="KW-0413">Isomerase</keyword>
<evidence type="ECO:0000313" key="5">
    <source>
        <dbReference type="Proteomes" id="UP000182769"/>
    </source>
</evidence>
<dbReference type="AlphaFoldDB" id="A0A0K6IM16"/>
<comment type="similarity">
    <text evidence="1">Belongs to the PhzF family.</text>
</comment>
<dbReference type="Proteomes" id="UP000182769">
    <property type="component" value="Unassembled WGS sequence"/>
</dbReference>
<dbReference type="OrthoDB" id="9788221at2"/>
<dbReference type="SUPFAM" id="SSF54506">
    <property type="entry name" value="Diaminopimelate epimerase-like"/>
    <property type="match status" value="1"/>
</dbReference>
<dbReference type="Pfam" id="PF02567">
    <property type="entry name" value="PhzC-PhzF"/>
    <property type="match status" value="1"/>
</dbReference>
<proteinExistence type="inferred from homology"/>
<evidence type="ECO:0000256" key="3">
    <source>
        <dbReference type="PIRSR" id="PIRSR016184-1"/>
    </source>
</evidence>
<dbReference type="PANTHER" id="PTHR13774:SF39">
    <property type="entry name" value="BIOSYNTHESIS PROTEIN, PUTATIVE-RELATED"/>
    <property type="match status" value="1"/>
</dbReference>
<evidence type="ECO:0000313" key="4">
    <source>
        <dbReference type="EMBL" id="CUB04131.1"/>
    </source>
</evidence>
<reference evidence="5" key="1">
    <citation type="submission" date="2015-08" db="EMBL/GenBank/DDBJ databases">
        <authorList>
            <person name="Varghese N."/>
        </authorList>
    </citation>
    <scope>NUCLEOTIDE SEQUENCE [LARGE SCALE GENOMIC DNA]</scope>
    <source>
        <strain evidence="5">JCM 18476</strain>
    </source>
</reference>
<organism evidence="4 5">
    <name type="scientific">Marinomonas fungiae</name>
    <dbReference type="NCBI Taxonomy" id="1137284"/>
    <lineage>
        <taxon>Bacteria</taxon>
        <taxon>Pseudomonadati</taxon>
        <taxon>Pseudomonadota</taxon>
        <taxon>Gammaproteobacteria</taxon>
        <taxon>Oceanospirillales</taxon>
        <taxon>Oceanospirillaceae</taxon>
        <taxon>Marinomonas</taxon>
    </lineage>
</organism>
<dbReference type="PANTHER" id="PTHR13774">
    <property type="entry name" value="PHENAZINE BIOSYNTHESIS PROTEIN"/>
    <property type="match status" value="1"/>
</dbReference>
<dbReference type="InterPro" id="IPR003719">
    <property type="entry name" value="Phenazine_PhzF-like"/>
</dbReference>
<protein>
    <submittedName>
        <fullName evidence="4">Phenazine biosynthesis protein PhzF family</fullName>
    </submittedName>
</protein>
<dbReference type="EMBL" id="CYHG01000005">
    <property type="protein sequence ID" value="CUB04131.1"/>
    <property type="molecule type" value="Genomic_DNA"/>
</dbReference>
<dbReference type="RefSeq" id="WP_055463079.1">
    <property type="nucleotide sequence ID" value="NZ_CYHG01000005.1"/>
</dbReference>
<dbReference type="NCBIfam" id="TIGR00654">
    <property type="entry name" value="PhzF_family"/>
    <property type="match status" value="1"/>
</dbReference>
<accession>A0A0K6IM16</accession>
<dbReference type="GO" id="GO:0016853">
    <property type="term" value="F:isomerase activity"/>
    <property type="evidence" value="ECO:0007669"/>
    <property type="project" value="UniProtKB-KW"/>
</dbReference>